<name>A0A109RD47_9LACT</name>
<dbReference type="PANTHER" id="PTHR43134">
    <property type="entry name" value="SIGNAL RECOGNITION PARTICLE RECEPTOR SUBUNIT ALPHA"/>
    <property type="match status" value="1"/>
</dbReference>
<dbReference type="EMBL" id="PKGY01000003">
    <property type="protein sequence ID" value="PKZ21708.1"/>
    <property type="molecule type" value="Genomic_DNA"/>
</dbReference>
<dbReference type="InterPro" id="IPR013822">
    <property type="entry name" value="Signal_recog_particl_SRP54_hlx"/>
</dbReference>
<gene>
    <name evidence="9" type="primary">ftsY</name>
    <name evidence="11" type="ORF">AWM72_01760</name>
    <name evidence="12" type="ORF">CYJ28_07340</name>
</gene>
<dbReference type="InterPro" id="IPR036225">
    <property type="entry name" value="SRP/SRP_N"/>
</dbReference>
<dbReference type="FunFam" id="1.20.120.140:FF:000002">
    <property type="entry name" value="Signal recognition particle receptor FtsY"/>
    <property type="match status" value="1"/>
</dbReference>
<dbReference type="GO" id="GO:0006614">
    <property type="term" value="P:SRP-dependent cotranslational protein targeting to membrane"/>
    <property type="evidence" value="ECO:0007669"/>
    <property type="project" value="InterPro"/>
</dbReference>
<evidence type="ECO:0000256" key="5">
    <source>
        <dbReference type="ARBA" id="ARBA00023134"/>
    </source>
</evidence>
<evidence type="ECO:0000259" key="10">
    <source>
        <dbReference type="PROSITE" id="PS00300"/>
    </source>
</evidence>
<feature type="domain" description="SRP54-type proteins GTP-binding" evidence="10">
    <location>
        <begin position="310"/>
        <end position="323"/>
    </location>
</feature>
<dbReference type="NCBIfam" id="TIGR00064">
    <property type="entry name" value="ftsY"/>
    <property type="match status" value="1"/>
</dbReference>
<evidence type="ECO:0000256" key="9">
    <source>
        <dbReference type="HAMAP-Rule" id="MF_00920"/>
    </source>
</evidence>
<dbReference type="RefSeq" id="WP_067972252.1">
    <property type="nucleotide sequence ID" value="NZ_CAJHKM010000006.1"/>
</dbReference>
<dbReference type="SMART" id="SM00962">
    <property type="entry name" value="SRP54"/>
    <property type="match status" value="1"/>
</dbReference>
<evidence type="ECO:0000256" key="1">
    <source>
        <dbReference type="ARBA" id="ARBA00022475"/>
    </source>
</evidence>
<evidence type="ECO:0000256" key="3">
    <source>
        <dbReference type="ARBA" id="ARBA00022741"/>
    </source>
</evidence>
<dbReference type="InterPro" id="IPR003593">
    <property type="entry name" value="AAA+_ATPase"/>
</dbReference>
<dbReference type="SUPFAM" id="SSF52540">
    <property type="entry name" value="P-loop containing nucleoside triphosphate hydrolases"/>
    <property type="match status" value="1"/>
</dbReference>
<accession>A0A109RD47</accession>
<evidence type="ECO:0000313" key="12">
    <source>
        <dbReference type="EMBL" id="PKZ21708.1"/>
    </source>
</evidence>
<proteinExistence type="inferred from homology"/>
<dbReference type="SUPFAM" id="SSF47364">
    <property type="entry name" value="Domain of the SRP/SRP receptor G-proteins"/>
    <property type="match status" value="1"/>
</dbReference>
<evidence type="ECO:0000256" key="8">
    <source>
        <dbReference type="ARBA" id="ARBA00048027"/>
    </source>
</evidence>
<dbReference type="GO" id="GO:0005886">
    <property type="term" value="C:plasma membrane"/>
    <property type="evidence" value="ECO:0007669"/>
    <property type="project" value="UniProtKB-SubCell"/>
</dbReference>
<protein>
    <recommendedName>
        <fullName evidence="9">Signal recognition particle receptor FtsY</fullName>
        <shortName evidence="9">SRP receptor</shortName>
        <ecNumber evidence="9">3.6.5.4</ecNumber>
    </recommendedName>
</protein>
<dbReference type="Gene3D" id="3.40.50.300">
    <property type="entry name" value="P-loop containing nucleotide triphosphate hydrolases"/>
    <property type="match status" value="1"/>
</dbReference>
<dbReference type="EMBL" id="CP014160">
    <property type="protein sequence ID" value="AMB93563.1"/>
    <property type="molecule type" value="Genomic_DNA"/>
</dbReference>
<dbReference type="GO" id="GO:0003924">
    <property type="term" value="F:GTPase activity"/>
    <property type="evidence" value="ECO:0007669"/>
    <property type="project" value="UniProtKB-UniRule"/>
</dbReference>
<keyword evidence="13" id="KW-1185">Reference proteome</keyword>
<evidence type="ECO:0000313" key="14">
    <source>
        <dbReference type="Proteomes" id="UP000234239"/>
    </source>
</evidence>
<dbReference type="InterPro" id="IPR004390">
    <property type="entry name" value="SR_rcpt_FtsY"/>
</dbReference>
<reference evidence="12 14" key="3">
    <citation type="submission" date="2017-12" db="EMBL/GenBank/DDBJ databases">
        <title>Phylogenetic diversity of female urinary microbiome.</title>
        <authorList>
            <person name="Thomas-White K."/>
            <person name="Wolfe A.J."/>
        </authorList>
    </citation>
    <scope>NUCLEOTIDE SEQUENCE [LARGE SCALE GENOMIC DNA]</scope>
    <source>
        <strain evidence="12 14">UMB0139</strain>
    </source>
</reference>
<dbReference type="Proteomes" id="UP000069912">
    <property type="component" value="Chromosome"/>
</dbReference>
<dbReference type="PANTHER" id="PTHR43134:SF1">
    <property type="entry name" value="SIGNAL RECOGNITION PARTICLE RECEPTOR SUBUNIT ALPHA"/>
    <property type="match status" value="1"/>
</dbReference>
<keyword evidence="1 9" id="KW-1003">Cell membrane</keyword>
<dbReference type="SMART" id="SM00963">
    <property type="entry name" value="SRP54_N"/>
    <property type="match status" value="1"/>
</dbReference>
<feature type="binding site" evidence="9">
    <location>
        <begin position="289"/>
        <end position="292"/>
    </location>
    <ligand>
        <name>GTP</name>
        <dbReference type="ChEBI" id="CHEBI:37565"/>
    </ligand>
</feature>
<dbReference type="InterPro" id="IPR027417">
    <property type="entry name" value="P-loop_NTPase"/>
</dbReference>
<evidence type="ECO:0000313" key="11">
    <source>
        <dbReference type="EMBL" id="AMB93563.1"/>
    </source>
</evidence>
<dbReference type="SMART" id="SM00382">
    <property type="entry name" value="AAA"/>
    <property type="match status" value="1"/>
</dbReference>
<keyword evidence="4 9" id="KW-0378">Hydrolase</keyword>
<dbReference type="Pfam" id="PF00448">
    <property type="entry name" value="SRP54"/>
    <property type="match status" value="1"/>
</dbReference>
<dbReference type="AlphaFoldDB" id="A0A109RD47"/>
<feature type="binding site" evidence="9">
    <location>
        <begin position="143"/>
        <end position="150"/>
    </location>
    <ligand>
        <name>GTP</name>
        <dbReference type="ChEBI" id="CHEBI:37565"/>
    </ligand>
</feature>
<dbReference type="FunFam" id="3.40.50.300:FF:000053">
    <property type="entry name" value="Signal recognition particle receptor FtsY"/>
    <property type="match status" value="1"/>
</dbReference>
<keyword evidence="2 9" id="KW-0963">Cytoplasm</keyword>
<evidence type="ECO:0000256" key="2">
    <source>
        <dbReference type="ARBA" id="ARBA00022490"/>
    </source>
</evidence>
<dbReference type="CDD" id="cd17874">
    <property type="entry name" value="FtsY"/>
    <property type="match status" value="1"/>
</dbReference>
<dbReference type="GeneID" id="92902796"/>
<dbReference type="KEGG" id="asan:AWM72_01760"/>
<dbReference type="Pfam" id="PF02881">
    <property type="entry name" value="SRP54_N"/>
    <property type="match status" value="1"/>
</dbReference>
<evidence type="ECO:0000256" key="4">
    <source>
        <dbReference type="ARBA" id="ARBA00022801"/>
    </source>
</evidence>
<comment type="subcellular location">
    <subcellularLocation>
        <location evidence="9">Cell membrane</location>
        <topology evidence="9">Peripheral membrane protein</topology>
        <orientation evidence="9">Cytoplasmic side</orientation>
    </subcellularLocation>
    <subcellularLocation>
        <location evidence="9">Cytoplasm</location>
    </subcellularLocation>
</comment>
<feature type="binding site" evidence="9">
    <location>
        <begin position="225"/>
        <end position="229"/>
    </location>
    <ligand>
        <name>GTP</name>
        <dbReference type="ChEBI" id="CHEBI:37565"/>
    </ligand>
</feature>
<comment type="similarity">
    <text evidence="9">Belongs to the GTP-binding SRP family. FtsY subfamily.</text>
</comment>
<comment type="subunit">
    <text evidence="9">Part of the signal recognition particle protein translocation system, which is composed of SRP and FtsY.</text>
</comment>
<dbReference type="OrthoDB" id="9804720at2"/>
<evidence type="ECO:0000313" key="13">
    <source>
        <dbReference type="Proteomes" id="UP000069912"/>
    </source>
</evidence>
<dbReference type="GO" id="GO:0005525">
    <property type="term" value="F:GTP binding"/>
    <property type="evidence" value="ECO:0007669"/>
    <property type="project" value="UniProtKB-UniRule"/>
</dbReference>
<dbReference type="GO" id="GO:0005737">
    <property type="term" value="C:cytoplasm"/>
    <property type="evidence" value="ECO:0007669"/>
    <property type="project" value="UniProtKB-SubCell"/>
</dbReference>
<comment type="catalytic activity">
    <reaction evidence="8 9">
        <text>GTP + H2O = GDP + phosphate + H(+)</text>
        <dbReference type="Rhea" id="RHEA:19669"/>
        <dbReference type="ChEBI" id="CHEBI:15377"/>
        <dbReference type="ChEBI" id="CHEBI:15378"/>
        <dbReference type="ChEBI" id="CHEBI:37565"/>
        <dbReference type="ChEBI" id="CHEBI:43474"/>
        <dbReference type="ChEBI" id="CHEBI:58189"/>
        <dbReference type="EC" id="3.6.5.4"/>
    </reaction>
</comment>
<keyword evidence="7 9" id="KW-0675">Receptor</keyword>
<dbReference type="InterPro" id="IPR000897">
    <property type="entry name" value="SRP54_GTPase_dom"/>
</dbReference>
<comment type="function">
    <text evidence="9">Involved in targeting and insertion of nascent membrane proteins into the cytoplasmic membrane. Acts as a receptor for the complex formed by the signal recognition particle (SRP) and the ribosome-nascent chain (RNC).</text>
</comment>
<organism evidence="11 13">
    <name type="scientific">Aerococcus sanguinicola</name>
    <dbReference type="NCBI Taxonomy" id="119206"/>
    <lineage>
        <taxon>Bacteria</taxon>
        <taxon>Bacillati</taxon>
        <taxon>Bacillota</taxon>
        <taxon>Bacilli</taxon>
        <taxon>Lactobacillales</taxon>
        <taxon>Aerococcaceae</taxon>
        <taxon>Aerococcus</taxon>
    </lineage>
</organism>
<dbReference type="PROSITE" id="PS00300">
    <property type="entry name" value="SRP54"/>
    <property type="match status" value="1"/>
</dbReference>
<reference evidence="13" key="2">
    <citation type="submission" date="2016-01" db="EMBL/GenBank/DDBJ databases">
        <title>Six Aerococcus type strain genome sequencing and assembly using PacBio and Illumina Hiseq.</title>
        <authorList>
            <person name="Carkaci D."/>
            <person name="Dargis R."/>
            <person name="Nielsen X.C."/>
            <person name="Skovgaard O."/>
            <person name="Fuursted K."/>
            <person name="Christensen J.J."/>
        </authorList>
    </citation>
    <scope>NUCLEOTIDE SEQUENCE [LARGE SCALE GENOMIC DNA]</scope>
    <source>
        <strain evidence="13">CCUG43001</strain>
    </source>
</reference>
<sequence>MGLFDRIKKAFTGEDPIVTDKQDTAEEKEEQIVFEKYDKGVEKTRKTFSERINELFAGFREVDEDFFDDLEETLISSDVGFDMTIALSDAVREEIQLKNARSGEEVKNTVVEKMIEIYDKGESPEVEINESQTDDPTVMLFVGVNGVGKTTTIGKLAYQLKAKGKKVLLVAGDTFRAGAVEQLEEWAHRVDVPIVLGRDQGDPASVVFDGVKRAKAEGFDYLLVDTAGRLQNKANLMAELEKMNRVIQREIPDGPHETLLVLDATTGQNALQQAKEFAKVVNITGIILTKMDGTGKGGVIFAIRYELDIPVKFIGLGEQLDDLQKFDPEQFIYQMVRDVVEVQ</sequence>
<dbReference type="EC" id="3.6.5.4" evidence="9"/>
<reference evidence="11 13" key="1">
    <citation type="journal article" date="2016" name="Genome Announc.">
        <title>Complete Genome Sequences of Aerococcus christensenii CCUG 28831T, Aerococcus sanguinicola CCUG 43001T, Aerococcus urinae CCUG 36881T, Aerococcus urinaeequi CCUG 28094T, Aerococcus urinaehominis CCUG 42038 BT, and Aerococcus viridans CCUG 4311T.</title>
        <authorList>
            <person name="Carkaci D."/>
            <person name="Dargis R."/>
            <person name="Nielsen X.C."/>
            <person name="Skovgaard O."/>
            <person name="Fuursted K."/>
            <person name="Christensen J.J."/>
        </authorList>
    </citation>
    <scope>NUCLEOTIDE SEQUENCE [LARGE SCALE GENOMIC DNA]</scope>
    <source>
        <strain evidence="11 13">CCUG43001</strain>
    </source>
</reference>
<dbReference type="HAMAP" id="MF_00920">
    <property type="entry name" value="FtsY"/>
    <property type="match status" value="1"/>
</dbReference>
<dbReference type="Proteomes" id="UP000234239">
    <property type="component" value="Unassembled WGS sequence"/>
</dbReference>
<dbReference type="GO" id="GO:0005047">
    <property type="term" value="F:signal recognition particle binding"/>
    <property type="evidence" value="ECO:0007669"/>
    <property type="project" value="TreeGrafter"/>
</dbReference>
<evidence type="ECO:0000256" key="6">
    <source>
        <dbReference type="ARBA" id="ARBA00023136"/>
    </source>
</evidence>
<evidence type="ECO:0000256" key="7">
    <source>
        <dbReference type="ARBA" id="ARBA00023170"/>
    </source>
</evidence>
<dbReference type="InterPro" id="IPR042101">
    <property type="entry name" value="SRP54_N_sf"/>
</dbReference>
<dbReference type="Gene3D" id="1.20.120.140">
    <property type="entry name" value="Signal recognition particle SRP54, nucleotide-binding domain"/>
    <property type="match status" value="1"/>
</dbReference>
<keyword evidence="3 9" id="KW-0547">Nucleotide-binding</keyword>
<keyword evidence="6 9" id="KW-0472">Membrane</keyword>
<keyword evidence="5 9" id="KW-0342">GTP-binding</keyword>